<evidence type="ECO:0000256" key="2">
    <source>
        <dbReference type="ARBA" id="ARBA00022490"/>
    </source>
</evidence>
<dbReference type="SUPFAM" id="SSF52047">
    <property type="entry name" value="RNI-like"/>
    <property type="match status" value="1"/>
</dbReference>
<evidence type="ECO:0000256" key="9">
    <source>
        <dbReference type="ARBA" id="ARBA00023198"/>
    </source>
</evidence>
<dbReference type="GO" id="GO:0006954">
    <property type="term" value="P:inflammatory response"/>
    <property type="evidence" value="ECO:0007669"/>
    <property type="project" value="UniProtKB-KW"/>
</dbReference>
<dbReference type="GO" id="GO:0042981">
    <property type="term" value="P:regulation of apoptotic process"/>
    <property type="evidence" value="ECO:0007669"/>
    <property type="project" value="InterPro"/>
</dbReference>
<evidence type="ECO:0000259" key="13">
    <source>
        <dbReference type="PROSITE" id="PS51830"/>
    </source>
</evidence>
<evidence type="ECO:0000256" key="7">
    <source>
        <dbReference type="ARBA" id="ARBA00022843"/>
    </source>
</evidence>
<dbReference type="GO" id="GO:0045087">
    <property type="term" value="P:innate immune response"/>
    <property type="evidence" value="ECO:0007669"/>
    <property type="project" value="UniProtKB-KW"/>
</dbReference>
<dbReference type="Ensembl" id="ENSCCRT00000061490.2">
    <property type="protein sequence ID" value="ENSCCRP00000056716.2"/>
    <property type="gene ID" value="ENSCCRG00000030406.2"/>
</dbReference>
<dbReference type="Gene3D" id="3.40.50.300">
    <property type="entry name" value="P-loop containing nucleotide triphosphate hydrolases"/>
    <property type="match status" value="1"/>
</dbReference>
<dbReference type="SUPFAM" id="SSF52540">
    <property type="entry name" value="P-loop containing nucleoside triphosphate hydrolases"/>
    <property type="match status" value="1"/>
</dbReference>
<feature type="domain" description="NACHT" evidence="12">
    <location>
        <begin position="207"/>
        <end position="406"/>
    </location>
</feature>
<dbReference type="InterPro" id="IPR025307">
    <property type="entry name" value="FIIND_dom"/>
</dbReference>
<dbReference type="Gene3D" id="1.10.533.10">
    <property type="entry name" value="Death Domain, Fas"/>
    <property type="match status" value="2"/>
</dbReference>
<dbReference type="InterPro" id="IPR050637">
    <property type="entry name" value="NLRP_innate_immun_reg"/>
</dbReference>
<dbReference type="InterPro" id="IPR007111">
    <property type="entry name" value="NACHT_NTPase"/>
</dbReference>
<accession>A0A8C1D5D3</accession>
<keyword evidence="3" id="KW-0399">Innate immunity</keyword>
<organism evidence="14 15">
    <name type="scientific">Cyprinus carpio carpio</name>
    <dbReference type="NCBI Taxonomy" id="630221"/>
    <lineage>
        <taxon>Eukaryota</taxon>
        <taxon>Metazoa</taxon>
        <taxon>Chordata</taxon>
        <taxon>Craniata</taxon>
        <taxon>Vertebrata</taxon>
        <taxon>Euteleostomi</taxon>
        <taxon>Actinopterygii</taxon>
        <taxon>Neopterygii</taxon>
        <taxon>Teleostei</taxon>
        <taxon>Ostariophysi</taxon>
        <taxon>Cypriniformes</taxon>
        <taxon>Cyprinidae</taxon>
        <taxon>Cyprininae</taxon>
        <taxon>Cyprinus</taxon>
    </lineage>
</organism>
<dbReference type="PROSITE" id="PS50837">
    <property type="entry name" value="NACHT"/>
    <property type="match status" value="1"/>
</dbReference>
<dbReference type="GO" id="GO:0005524">
    <property type="term" value="F:ATP binding"/>
    <property type="evidence" value="ECO:0007669"/>
    <property type="project" value="UniProtKB-KW"/>
</dbReference>
<feature type="domain" description="FIIND" evidence="13">
    <location>
        <begin position="921"/>
        <end position="1196"/>
    </location>
</feature>
<name>A0A8C1D5D3_CYPCA</name>
<dbReference type="Pfam" id="PF00619">
    <property type="entry name" value="CARD"/>
    <property type="match status" value="2"/>
</dbReference>
<keyword evidence="2" id="KW-0963">Cytoplasm</keyword>
<proteinExistence type="predicted"/>
<feature type="domain" description="CARD" evidence="11">
    <location>
        <begin position="1211"/>
        <end position="1302"/>
    </location>
</feature>
<dbReference type="InterPro" id="IPR033516">
    <property type="entry name" value="CARD8/ASC/NALP1_CARD"/>
</dbReference>
<protein>
    <submittedName>
        <fullName evidence="14">Uncharacterized protein</fullName>
    </submittedName>
</protein>
<dbReference type="Proteomes" id="UP001108240">
    <property type="component" value="Unplaced"/>
</dbReference>
<dbReference type="Pfam" id="PF05729">
    <property type="entry name" value="NACHT"/>
    <property type="match status" value="1"/>
</dbReference>
<evidence type="ECO:0000259" key="11">
    <source>
        <dbReference type="PROSITE" id="PS50209"/>
    </source>
</evidence>
<dbReference type="InterPro" id="IPR032675">
    <property type="entry name" value="LRR_dom_sf"/>
</dbReference>
<dbReference type="InterPro" id="IPR001315">
    <property type="entry name" value="CARD"/>
</dbReference>
<dbReference type="PANTHER" id="PTHR45690:SF19">
    <property type="entry name" value="NACHT, LRR AND PYD DOMAINS-CONTAINING PROTEIN 3"/>
    <property type="match status" value="1"/>
</dbReference>
<keyword evidence="8" id="KW-0391">Immunity</keyword>
<evidence type="ECO:0000256" key="5">
    <source>
        <dbReference type="ARBA" id="ARBA00022741"/>
    </source>
</evidence>
<dbReference type="SUPFAM" id="SSF47986">
    <property type="entry name" value="DEATH domain"/>
    <property type="match status" value="2"/>
</dbReference>
<dbReference type="Pfam" id="PF17776">
    <property type="entry name" value="NLRC4_HD2"/>
    <property type="match status" value="1"/>
</dbReference>
<feature type="domain" description="CARD" evidence="11">
    <location>
        <begin position="1"/>
        <end position="91"/>
    </location>
</feature>
<keyword evidence="5" id="KW-0547">Nucleotide-binding</keyword>
<keyword evidence="7" id="KW-0832">Ubl conjugation</keyword>
<comment type="subcellular location">
    <subcellularLocation>
        <location evidence="1">Inflammasome</location>
    </subcellularLocation>
</comment>
<dbReference type="GO" id="GO:0061702">
    <property type="term" value="C:canonical inflammasome complex"/>
    <property type="evidence" value="ECO:0007669"/>
    <property type="project" value="UniProtKB-SubCell"/>
</dbReference>
<evidence type="ECO:0000313" key="14">
    <source>
        <dbReference type="Ensembl" id="ENSCCRP00000056716.2"/>
    </source>
</evidence>
<dbReference type="Pfam" id="PF23679">
    <property type="entry name" value="UPA-FIIND"/>
    <property type="match status" value="1"/>
</dbReference>
<evidence type="ECO:0000259" key="12">
    <source>
        <dbReference type="PROSITE" id="PS50837"/>
    </source>
</evidence>
<dbReference type="InterPro" id="IPR011029">
    <property type="entry name" value="DEATH-like_dom_sf"/>
</dbReference>
<keyword evidence="15" id="KW-1185">Reference proteome</keyword>
<dbReference type="InterPro" id="IPR041267">
    <property type="entry name" value="NLRP_HD2"/>
</dbReference>
<dbReference type="PROSITE" id="PS50209">
    <property type="entry name" value="CARD"/>
    <property type="match status" value="2"/>
</dbReference>
<sequence>MSSFEAQFVDRNHAALIQRATSVMAIADELKNKGMLHPETYSEIIAEQTNQGKMRRLLDALHYGGDIMKKSFYYALRDHEPFLFKVLGDFSWKHKPPVHESKVATRHKSWIEMIPKYKASVIDKCKFVIDCNLPSVEHVELTARYTEPVIIQKSKKRDEKYYRESMMFVHHFGRKTKPSSQLLSNDKNQSIRIDQLFSPDCDGKKPKTVILSGDSGRGKSFMLQKIMLDWASGELYSENFDVVFLLKWEEVKFLSQEMSLNELLSWSCSLTSDHMPEIQELTPEKVLLIIDGIDEFFFDPHIQISSPTNPSQKALPMDTLRSLLNGLILPETFLLVTTRSAAHALISLLKGPQRFTEIMGFSERGVQEYFQKFFQDEQLFRKTYESLKTNQTLLTACSVPLLCWMVGFCLKKHLTDDDHVMRELKTTTSIYVLFVSTLLEHHGHSQSVFSTLKSLGVLAEEGMKKHQVFFDERSVAKTGLDPATSVFLYKDSLKINNSQVPVFRFMHLSFQEFFTALSYVLMDEESSWLKIRELHYCLEEIYRPSPERSNPNHSIMLFLCGLSNEEVSSSLFEKIKWTVPHTIILKQDLHIRAVHFGYQLLFALHCLYELQDKRFVSEALIPHMDLSTISLKSTDCWVLLYCLQCCPHIRDLDLMNCDLTAEKLKILQPALRMCEILRLSVEHLSEAGDLIQSLDESKILSKLNAQEDEYSAESPRWSLYLSVTVGVVSLSLSSSERNLSFPAVLSINLICPQSEISSIDWTLFLQRLSKTGKVAEDSSALDEHVSLLLSSFHSVGLKTLDLKLVSLNESWASGIISLIQTCTSLQQLSVGVTGLLLEEGLMLLKKSLTDPHCTVIIEGMKCSKPTDQCKEQDWSHSCNEKVKIHFTPKFLEKLEELNISEPSGLNRHPLPLCQSCVHIGDSDHWVQVEPSVCTDEGGSEFRISTPAGRFECSRTKMRWVCAGDVTLRYCAVDGGFLNAELERLQCERIGPVIDVTVISGKLEEAHLPHYACLAESDPSLKDEIKVLSVEEEGISLESVELTRFHAKILQPYFSPKTVLMKLGIAVKVHCDLLIFMTHKDPIILHVYFFPIDSVFEEKIKKEKTFIHQLDLSRPETPLEMKKKHRLEVPGASVQPEKIKLRGDIKPNFFVVELSEVELSAVDHINMTLIRVDDQKSVWTAEICKALFGVKVTSQSNLFQTGQKHEIPQVAVNFDEVQFFDRNWSKLIERIKNVDALADKLCQMKIIHEELYTEIILPTSTSEASMRRICSIVRKGGDTVKKKFISILLAQEPNLLSLRPVPDS</sequence>
<dbReference type="PROSITE" id="PS51830">
    <property type="entry name" value="FIIND"/>
    <property type="match status" value="1"/>
</dbReference>
<keyword evidence="10" id="KW-1271">Inflammasome</keyword>
<evidence type="ECO:0000256" key="4">
    <source>
        <dbReference type="ARBA" id="ARBA00022737"/>
    </source>
</evidence>
<keyword evidence="9" id="KW-0395">Inflammatory response</keyword>
<evidence type="ECO:0000256" key="8">
    <source>
        <dbReference type="ARBA" id="ARBA00022859"/>
    </source>
</evidence>
<reference evidence="14" key="2">
    <citation type="submission" date="2025-09" db="UniProtKB">
        <authorList>
            <consortium name="Ensembl"/>
        </authorList>
    </citation>
    <scope>IDENTIFICATION</scope>
</reference>
<evidence type="ECO:0000256" key="6">
    <source>
        <dbReference type="ARBA" id="ARBA00022840"/>
    </source>
</evidence>
<dbReference type="Pfam" id="PF13553">
    <property type="entry name" value="FIIND"/>
    <property type="match status" value="1"/>
</dbReference>
<evidence type="ECO:0000256" key="1">
    <source>
        <dbReference type="ARBA" id="ARBA00004110"/>
    </source>
</evidence>
<evidence type="ECO:0000256" key="10">
    <source>
        <dbReference type="ARBA" id="ARBA00023233"/>
    </source>
</evidence>
<dbReference type="Gene3D" id="3.80.10.10">
    <property type="entry name" value="Ribonuclease Inhibitor"/>
    <property type="match status" value="1"/>
</dbReference>
<dbReference type="CDD" id="cd08330">
    <property type="entry name" value="CARD_ASC_NALP1"/>
    <property type="match status" value="1"/>
</dbReference>
<evidence type="ECO:0000256" key="3">
    <source>
        <dbReference type="ARBA" id="ARBA00022588"/>
    </source>
</evidence>
<dbReference type="InterPro" id="IPR027417">
    <property type="entry name" value="P-loop_NTPase"/>
</dbReference>
<dbReference type="PANTHER" id="PTHR45690">
    <property type="entry name" value="NACHT, LRR AND PYD DOMAINS-CONTAINING PROTEIN 12"/>
    <property type="match status" value="1"/>
</dbReference>
<keyword evidence="6" id="KW-0067">ATP-binding</keyword>
<evidence type="ECO:0000313" key="15">
    <source>
        <dbReference type="Proteomes" id="UP001108240"/>
    </source>
</evidence>
<dbReference type="GeneTree" id="ENSGT00940000159520"/>
<keyword evidence="4" id="KW-0677">Repeat</keyword>
<reference evidence="14" key="1">
    <citation type="submission" date="2025-08" db="UniProtKB">
        <authorList>
            <consortium name="Ensembl"/>
        </authorList>
    </citation>
    <scope>IDENTIFICATION</scope>
</reference>